<comment type="caution">
    <text evidence="2">The sequence shown here is derived from an EMBL/GenBank/DDBJ whole genome shotgun (WGS) entry which is preliminary data.</text>
</comment>
<keyword evidence="1" id="KW-0472">Membrane</keyword>
<feature type="transmembrane region" description="Helical" evidence="1">
    <location>
        <begin position="44"/>
        <end position="64"/>
    </location>
</feature>
<evidence type="ECO:0000313" key="3">
    <source>
        <dbReference type="Proteomes" id="UP001595533"/>
    </source>
</evidence>
<evidence type="ECO:0008006" key="4">
    <source>
        <dbReference type="Google" id="ProtNLM"/>
    </source>
</evidence>
<name>A0ABV7JCD9_9GAMM</name>
<evidence type="ECO:0000313" key="2">
    <source>
        <dbReference type="EMBL" id="MFC3194398.1"/>
    </source>
</evidence>
<gene>
    <name evidence="2" type="ORF">ACFODZ_09115</name>
</gene>
<dbReference type="RefSeq" id="WP_077411110.1">
    <property type="nucleotide sequence ID" value="NZ_JBHRTS010000004.1"/>
</dbReference>
<feature type="transmembrane region" description="Helical" evidence="1">
    <location>
        <begin position="89"/>
        <end position="113"/>
    </location>
</feature>
<protein>
    <recommendedName>
        <fullName evidence="4">DUF4149 domain-containing protein</fullName>
    </recommendedName>
</protein>
<organism evidence="2 3">
    <name type="scientific">Marinicella sediminis</name>
    <dbReference type="NCBI Taxonomy" id="1792834"/>
    <lineage>
        <taxon>Bacteria</taxon>
        <taxon>Pseudomonadati</taxon>
        <taxon>Pseudomonadota</taxon>
        <taxon>Gammaproteobacteria</taxon>
        <taxon>Lysobacterales</taxon>
        <taxon>Marinicellaceae</taxon>
        <taxon>Marinicella</taxon>
    </lineage>
</organism>
<evidence type="ECO:0000256" key="1">
    <source>
        <dbReference type="SAM" id="Phobius"/>
    </source>
</evidence>
<sequence>MSIQHITAIGLRLLAIITLFHVVRHLIWISVMVYSNDPQTLQQFMYGVAGILILLVVGLGCWFLPMSTARLIVKPAWDKQVQPFNPMSLLRVLVIFIGLVCFLHALLAASNYLFSWMLTDPSIEIVNLDQMKASYLSTAWQLVLGLVLMNKSHWISQALLNINRAESPDQAD</sequence>
<keyword evidence="3" id="KW-1185">Reference proteome</keyword>
<proteinExistence type="predicted"/>
<accession>A0ABV7JCD9</accession>
<dbReference type="EMBL" id="JBHRTS010000004">
    <property type="protein sequence ID" value="MFC3194398.1"/>
    <property type="molecule type" value="Genomic_DNA"/>
</dbReference>
<dbReference type="Proteomes" id="UP001595533">
    <property type="component" value="Unassembled WGS sequence"/>
</dbReference>
<feature type="transmembrane region" description="Helical" evidence="1">
    <location>
        <begin position="12"/>
        <end position="32"/>
    </location>
</feature>
<reference evidence="3" key="1">
    <citation type="journal article" date="2019" name="Int. J. Syst. Evol. Microbiol.">
        <title>The Global Catalogue of Microorganisms (GCM) 10K type strain sequencing project: providing services to taxonomists for standard genome sequencing and annotation.</title>
        <authorList>
            <consortium name="The Broad Institute Genomics Platform"/>
            <consortium name="The Broad Institute Genome Sequencing Center for Infectious Disease"/>
            <person name="Wu L."/>
            <person name="Ma J."/>
        </authorList>
    </citation>
    <scope>NUCLEOTIDE SEQUENCE [LARGE SCALE GENOMIC DNA]</scope>
    <source>
        <strain evidence="3">KCTC 42953</strain>
    </source>
</reference>
<keyword evidence="1" id="KW-1133">Transmembrane helix</keyword>
<keyword evidence="1" id="KW-0812">Transmembrane</keyword>